<dbReference type="PROSITE" id="PS50928">
    <property type="entry name" value="ABC_TM1"/>
    <property type="match status" value="1"/>
</dbReference>
<feature type="domain" description="ABC transmembrane type-1" evidence="8">
    <location>
        <begin position="94"/>
        <end position="310"/>
    </location>
</feature>
<evidence type="ECO:0000256" key="6">
    <source>
        <dbReference type="ARBA" id="ARBA00023136"/>
    </source>
</evidence>
<feature type="transmembrane region" description="Helical" evidence="7">
    <location>
        <begin position="234"/>
        <end position="254"/>
    </location>
</feature>
<feature type="transmembrane region" description="Helical" evidence="7">
    <location>
        <begin position="36"/>
        <end position="58"/>
    </location>
</feature>
<dbReference type="SUPFAM" id="SSF161098">
    <property type="entry name" value="MetI-like"/>
    <property type="match status" value="1"/>
</dbReference>
<evidence type="ECO:0000256" key="5">
    <source>
        <dbReference type="ARBA" id="ARBA00022989"/>
    </source>
</evidence>
<comment type="caution">
    <text evidence="9">The sequence shown here is derived from an EMBL/GenBank/DDBJ whole genome shotgun (WGS) entry which is preliminary data.</text>
</comment>
<dbReference type="CDD" id="cd06261">
    <property type="entry name" value="TM_PBP2"/>
    <property type="match status" value="1"/>
</dbReference>
<dbReference type="Gene3D" id="1.10.3720.10">
    <property type="entry name" value="MetI-like"/>
    <property type="match status" value="1"/>
</dbReference>
<feature type="transmembrane region" description="Helical" evidence="7">
    <location>
        <begin position="131"/>
        <end position="152"/>
    </location>
</feature>
<reference evidence="9 10" key="1">
    <citation type="submission" date="2020-07" db="EMBL/GenBank/DDBJ databases">
        <title>Sequencing the genomes of 1000 actinobacteria strains.</title>
        <authorList>
            <person name="Klenk H.-P."/>
        </authorList>
    </citation>
    <scope>NUCLEOTIDE SEQUENCE [LARGE SCALE GENOMIC DNA]</scope>
    <source>
        <strain evidence="9 10">DSM 26341</strain>
    </source>
</reference>
<feature type="transmembrane region" description="Helical" evidence="7">
    <location>
        <begin position="289"/>
        <end position="311"/>
    </location>
</feature>
<keyword evidence="4 7" id="KW-0812">Transmembrane</keyword>
<evidence type="ECO:0000313" key="10">
    <source>
        <dbReference type="Proteomes" id="UP000539111"/>
    </source>
</evidence>
<proteinExistence type="inferred from homology"/>
<sequence length="320" mass="34547">MAGVNTAAGARRAEAEIAGPAARPERRAVAKLNGQFSPWLFLAPALIITLAFVVYPFLRTITTSFTSATPFDAGEFVGIDNYRQLFADPLFWVALRNSVLYLAVVPVMVVLPLLLALLVQKTVPGIGLFRTAIYTPVVASMVVVVVIWQWMFDDRGLINSLLQTLHVISSPIPFLSNAWLILVCAMIVTIWKGLGYYMIVYLAVLANVPRELNEAAEIDGAGPIRRFMTVTVPAMRSTMVLIGVISSVAAFRVFTEVYLLAGPTAGPGGQDSTLVTLIESSGTGLTARLGYSSAVSVVLFVLTIGLLLINLRVTRSKDKS</sequence>
<comment type="similarity">
    <text evidence="7">Belongs to the binding-protein-dependent transport system permease family.</text>
</comment>
<gene>
    <name evidence="9" type="ORF">BJY26_001034</name>
</gene>
<evidence type="ECO:0000256" key="4">
    <source>
        <dbReference type="ARBA" id="ARBA00022692"/>
    </source>
</evidence>
<dbReference type="PANTHER" id="PTHR30193">
    <property type="entry name" value="ABC TRANSPORTER PERMEASE PROTEIN"/>
    <property type="match status" value="1"/>
</dbReference>
<dbReference type="GO" id="GO:0055085">
    <property type="term" value="P:transmembrane transport"/>
    <property type="evidence" value="ECO:0007669"/>
    <property type="project" value="InterPro"/>
</dbReference>
<evidence type="ECO:0000259" key="8">
    <source>
        <dbReference type="PROSITE" id="PS50928"/>
    </source>
</evidence>
<dbReference type="EMBL" id="JACBZP010000001">
    <property type="protein sequence ID" value="NYI66728.1"/>
    <property type="molecule type" value="Genomic_DNA"/>
</dbReference>
<dbReference type="SUPFAM" id="SSF160964">
    <property type="entry name" value="MalF N-terminal region-like"/>
    <property type="match status" value="1"/>
</dbReference>
<dbReference type="RefSeq" id="WP_179426265.1">
    <property type="nucleotide sequence ID" value="NZ_JACBZP010000001.1"/>
</dbReference>
<evidence type="ECO:0000256" key="1">
    <source>
        <dbReference type="ARBA" id="ARBA00004651"/>
    </source>
</evidence>
<keyword evidence="10" id="KW-1185">Reference proteome</keyword>
<dbReference type="InterPro" id="IPR035906">
    <property type="entry name" value="MetI-like_sf"/>
</dbReference>
<dbReference type="Proteomes" id="UP000539111">
    <property type="component" value="Unassembled WGS sequence"/>
</dbReference>
<keyword evidence="5 7" id="KW-1133">Transmembrane helix</keyword>
<accession>A0A7Z0D1B2</accession>
<feature type="transmembrane region" description="Helical" evidence="7">
    <location>
        <begin position="99"/>
        <end position="119"/>
    </location>
</feature>
<keyword evidence="2 7" id="KW-0813">Transport</keyword>
<keyword evidence="6 7" id="KW-0472">Membrane</keyword>
<name>A0A7Z0D1B2_9MICO</name>
<keyword evidence="9" id="KW-0762">Sugar transport</keyword>
<organism evidence="9 10">
    <name type="scientific">Spelaeicoccus albus</name>
    <dbReference type="NCBI Taxonomy" id="1280376"/>
    <lineage>
        <taxon>Bacteria</taxon>
        <taxon>Bacillati</taxon>
        <taxon>Actinomycetota</taxon>
        <taxon>Actinomycetes</taxon>
        <taxon>Micrococcales</taxon>
        <taxon>Brevibacteriaceae</taxon>
        <taxon>Spelaeicoccus</taxon>
    </lineage>
</organism>
<dbReference type="Pfam" id="PF00528">
    <property type="entry name" value="BPD_transp_1"/>
    <property type="match status" value="1"/>
</dbReference>
<evidence type="ECO:0000256" key="7">
    <source>
        <dbReference type="RuleBase" id="RU363032"/>
    </source>
</evidence>
<evidence type="ECO:0000313" key="9">
    <source>
        <dbReference type="EMBL" id="NYI66728.1"/>
    </source>
</evidence>
<evidence type="ECO:0000256" key="2">
    <source>
        <dbReference type="ARBA" id="ARBA00022448"/>
    </source>
</evidence>
<feature type="transmembrane region" description="Helical" evidence="7">
    <location>
        <begin position="172"/>
        <end position="191"/>
    </location>
</feature>
<comment type="subcellular location">
    <subcellularLocation>
        <location evidence="1 7">Cell membrane</location>
        <topology evidence="1 7">Multi-pass membrane protein</topology>
    </subcellularLocation>
</comment>
<protein>
    <submittedName>
        <fullName evidence="9">Multiple sugar transport system permease protein</fullName>
    </submittedName>
</protein>
<dbReference type="AlphaFoldDB" id="A0A7Z0D1B2"/>
<dbReference type="InterPro" id="IPR051393">
    <property type="entry name" value="ABC_transporter_permease"/>
</dbReference>
<dbReference type="GO" id="GO:0005886">
    <property type="term" value="C:plasma membrane"/>
    <property type="evidence" value="ECO:0007669"/>
    <property type="project" value="UniProtKB-SubCell"/>
</dbReference>
<keyword evidence="3" id="KW-1003">Cell membrane</keyword>
<dbReference type="InterPro" id="IPR000515">
    <property type="entry name" value="MetI-like"/>
</dbReference>
<dbReference type="PANTHER" id="PTHR30193:SF44">
    <property type="entry name" value="LACTOSE TRANSPORT SYSTEM PERMEASE PROTEIN LACF"/>
    <property type="match status" value="1"/>
</dbReference>
<evidence type="ECO:0000256" key="3">
    <source>
        <dbReference type="ARBA" id="ARBA00022475"/>
    </source>
</evidence>